<dbReference type="Proteomes" id="UP000235015">
    <property type="component" value="Unassembled WGS sequence"/>
</dbReference>
<keyword evidence="6 8" id="KW-0807">Transducer</keyword>
<dbReference type="STRING" id="1111735.GCA_000428045_03677"/>
<evidence type="ECO:0000256" key="6">
    <source>
        <dbReference type="ARBA" id="ARBA00023224"/>
    </source>
</evidence>
<feature type="domain" description="Methyl-accepting transducer" evidence="10">
    <location>
        <begin position="402"/>
        <end position="638"/>
    </location>
</feature>
<evidence type="ECO:0000256" key="3">
    <source>
        <dbReference type="ARBA" id="ARBA00022692"/>
    </source>
</evidence>
<dbReference type="PROSITE" id="PS50885">
    <property type="entry name" value="HAMP"/>
    <property type="match status" value="1"/>
</dbReference>
<keyword evidence="2" id="KW-1003">Cell membrane</keyword>
<keyword evidence="2" id="KW-0997">Cell inner membrane</keyword>
<feature type="domain" description="T-SNARE coiled-coil homology" evidence="11">
    <location>
        <begin position="589"/>
        <end position="651"/>
    </location>
</feature>
<evidence type="ECO:0000256" key="4">
    <source>
        <dbReference type="ARBA" id="ARBA00022989"/>
    </source>
</evidence>
<dbReference type="AlphaFoldDB" id="A0A2N6CX41"/>
<accession>A0A2N6CX41</accession>
<feature type="transmembrane region" description="Helical" evidence="9">
    <location>
        <begin position="21"/>
        <end position="40"/>
    </location>
</feature>
<name>A0A2N6CX41_9GAMM</name>
<dbReference type="PROSITE" id="PS50111">
    <property type="entry name" value="CHEMOTAXIS_TRANSDUC_2"/>
    <property type="match status" value="1"/>
</dbReference>
<dbReference type="FunFam" id="1.10.287.950:FF:000001">
    <property type="entry name" value="Methyl-accepting chemotaxis sensory transducer"/>
    <property type="match status" value="1"/>
</dbReference>
<dbReference type="PANTHER" id="PTHR32089:SF119">
    <property type="entry name" value="METHYL-ACCEPTING CHEMOTAXIS PROTEIN CTPL"/>
    <property type="match status" value="1"/>
</dbReference>
<dbReference type="InterPro" id="IPR013587">
    <property type="entry name" value="Nitrate/nitrite_sensing"/>
</dbReference>
<reference evidence="13 14" key="1">
    <citation type="submission" date="2017-11" db="EMBL/GenBank/DDBJ databases">
        <title>Genome-resolved metagenomics identifies genetic mobility, metabolic interactions, and unexpected diversity in perchlorate-reducing communities.</title>
        <authorList>
            <person name="Barnum T.P."/>
            <person name="Figueroa I.A."/>
            <person name="Carlstrom C.I."/>
            <person name="Lucas L.N."/>
            <person name="Engelbrektson A.L."/>
            <person name="Coates J.D."/>
        </authorList>
    </citation>
    <scope>NUCLEOTIDE SEQUENCE [LARGE SCALE GENOMIC DNA]</scope>
    <source>
        <strain evidence="13">BM301</strain>
    </source>
</reference>
<dbReference type="Pfam" id="PF00672">
    <property type="entry name" value="HAMP"/>
    <property type="match status" value="1"/>
</dbReference>
<evidence type="ECO:0000256" key="2">
    <source>
        <dbReference type="ARBA" id="ARBA00022519"/>
    </source>
</evidence>
<evidence type="ECO:0000256" key="7">
    <source>
        <dbReference type="ARBA" id="ARBA00029447"/>
    </source>
</evidence>
<dbReference type="Gene3D" id="1.10.287.950">
    <property type="entry name" value="Methyl-accepting chemotaxis protein"/>
    <property type="match status" value="1"/>
</dbReference>
<evidence type="ECO:0000256" key="5">
    <source>
        <dbReference type="ARBA" id="ARBA00023136"/>
    </source>
</evidence>
<dbReference type="CDD" id="cd06225">
    <property type="entry name" value="HAMP"/>
    <property type="match status" value="1"/>
</dbReference>
<keyword evidence="3 9" id="KW-0812">Transmembrane</keyword>
<dbReference type="PANTHER" id="PTHR32089">
    <property type="entry name" value="METHYL-ACCEPTING CHEMOTAXIS PROTEIN MCPB"/>
    <property type="match status" value="1"/>
</dbReference>
<dbReference type="SMART" id="SM00283">
    <property type="entry name" value="MA"/>
    <property type="match status" value="1"/>
</dbReference>
<dbReference type="SMART" id="SM00304">
    <property type="entry name" value="HAMP"/>
    <property type="match status" value="2"/>
</dbReference>
<evidence type="ECO:0000259" key="12">
    <source>
        <dbReference type="PROSITE" id="PS50885"/>
    </source>
</evidence>
<evidence type="ECO:0000313" key="13">
    <source>
        <dbReference type="EMBL" id="PLX61833.1"/>
    </source>
</evidence>
<dbReference type="GO" id="GO:0007165">
    <property type="term" value="P:signal transduction"/>
    <property type="evidence" value="ECO:0007669"/>
    <property type="project" value="UniProtKB-KW"/>
</dbReference>
<dbReference type="GO" id="GO:0006935">
    <property type="term" value="P:chemotaxis"/>
    <property type="evidence" value="ECO:0007669"/>
    <property type="project" value="UniProtKB-ARBA"/>
</dbReference>
<evidence type="ECO:0000313" key="14">
    <source>
        <dbReference type="Proteomes" id="UP000235015"/>
    </source>
</evidence>
<gene>
    <name evidence="13" type="ORF">C0630_09905</name>
</gene>
<dbReference type="InterPro" id="IPR004089">
    <property type="entry name" value="MCPsignal_dom"/>
</dbReference>
<evidence type="ECO:0000259" key="10">
    <source>
        <dbReference type="PROSITE" id="PS50111"/>
    </source>
</evidence>
<evidence type="ECO:0000259" key="11">
    <source>
        <dbReference type="PROSITE" id="PS50192"/>
    </source>
</evidence>
<dbReference type="RefSeq" id="WP_273439162.1">
    <property type="nucleotide sequence ID" value="NZ_PKUN01000010.1"/>
</dbReference>
<organism evidence="13 14">
    <name type="scientific">Sedimenticola selenatireducens</name>
    <dbReference type="NCBI Taxonomy" id="191960"/>
    <lineage>
        <taxon>Bacteria</taxon>
        <taxon>Pseudomonadati</taxon>
        <taxon>Pseudomonadota</taxon>
        <taxon>Gammaproteobacteria</taxon>
        <taxon>Chromatiales</taxon>
        <taxon>Sedimenticolaceae</taxon>
        <taxon>Sedimenticola</taxon>
    </lineage>
</organism>
<evidence type="ECO:0000256" key="8">
    <source>
        <dbReference type="PROSITE-ProRule" id="PRU00284"/>
    </source>
</evidence>
<dbReference type="Pfam" id="PF08376">
    <property type="entry name" value="NIT"/>
    <property type="match status" value="1"/>
</dbReference>
<dbReference type="PROSITE" id="PS50192">
    <property type="entry name" value="T_SNARE"/>
    <property type="match status" value="1"/>
</dbReference>
<evidence type="ECO:0000256" key="1">
    <source>
        <dbReference type="ARBA" id="ARBA00004429"/>
    </source>
</evidence>
<evidence type="ECO:0000256" key="9">
    <source>
        <dbReference type="SAM" id="Phobius"/>
    </source>
</evidence>
<feature type="transmembrane region" description="Helical" evidence="9">
    <location>
        <begin position="324"/>
        <end position="345"/>
    </location>
</feature>
<proteinExistence type="inferred from homology"/>
<comment type="similarity">
    <text evidence="7">Belongs to the methyl-accepting chemotaxis (MCP) protein family.</text>
</comment>
<dbReference type="CDD" id="cd11386">
    <property type="entry name" value="MCP_signal"/>
    <property type="match status" value="1"/>
</dbReference>
<dbReference type="SUPFAM" id="SSF58104">
    <property type="entry name" value="Methyl-accepting chemotaxis protein (MCP) signaling domain"/>
    <property type="match status" value="1"/>
</dbReference>
<sequence>MKGILLPAMYLMERLRYPLKFGLIFLVVLVPLVVLSINLISQINEGVEIVEHERQGLAYIKAIRQPIEQIQQHRGLTSAFLAGADNFRDRIMSKRVEVDQKMAALLAVDKELGAALGTQGKLSLLIQKWETIKASSMNQDVAVAIKAHTELLADMIGLMSRIADASDITLDPKLDTYYLGDAVVHNLINLTENMGQARAVGSGVAAQGMHTQQSFVRLSVLANSITAYAKRSDAGLDAAINANKTIGEKLSVAVASNSRAIAEMQSLLDKVLQDPNRISVDEKTVFDTATVAISGSYQLYDAIATELDRLFVERIAAETTIKNVTLAIVIAVLALVIYLFAGLYYSVVGSINQIGEATRQMARGDLNTRLTLNTRDELQRVATDFNDMGSAFKDVVMQIAEATAQLATMAEQTSVVTEQTNQALQTQLSETTQVATAMNEMSATVQEVASSTGRTSQAANEVNSQASEGQRAMQDTIAQIQQLSETVEGAGSVIQQLEQHSVEIGSILDVIKGIAEQTNLLALNAAIEAARAGEQGRGFAVVADEVRNLASKTQVSTEEINQMIEKLQSGSAQAVAAVNSSQKLARSAVEQASKTGDALTNISSSIERVNDMSTQIASAAEEQSAVTEEINRNIVQINEMTEQTAVGAKQTSAANSDQTRLAAELQGLVGRFKV</sequence>
<dbReference type="InterPro" id="IPR000727">
    <property type="entry name" value="T_SNARE_dom"/>
</dbReference>
<dbReference type="EMBL" id="PKUN01000010">
    <property type="protein sequence ID" value="PLX61833.1"/>
    <property type="molecule type" value="Genomic_DNA"/>
</dbReference>
<feature type="domain" description="HAMP" evidence="12">
    <location>
        <begin position="345"/>
        <end position="397"/>
    </location>
</feature>
<dbReference type="GO" id="GO:0005886">
    <property type="term" value="C:plasma membrane"/>
    <property type="evidence" value="ECO:0007669"/>
    <property type="project" value="UniProtKB-SubCell"/>
</dbReference>
<comment type="subcellular location">
    <subcellularLocation>
        <location evidence="1">Cell inner membrane</location>
        <topology evidence="1">Multi-pass membrane protein</topology>
    </subcellularLocation>
</comment>
<keyword evidence="5 9" id="KW-0472">Membrane</keyword>
<comment type="caution">
    <text evidence="13">The sequence shown here is derived from an EMBL/GenBank/DDBJ whole genome shotgun (WGS) entry which is preliminary data.</text>
</comment>
<dbReference type="Pfam" id="PF00015">
    <property type="entry name" value="MCPsignal"/>
    <property type="match status" value="1"/>
</dbReference>
<protein>
    <submittedName>
        <fullName evidence="13">Methyl-accepting chemotaxis protein</fullName>
    </submittedName>
</protein>
<keyword evidence="4 9" id="KW-1133">Transmembrane helix</keyword>
<dbReference type="InterPro" id="IPR003660">
    <property type="entry name" value="HAMP_dom"/>
</dbReference>